<organism evidence="1 2">
    <name type="scientific">Halococcus thailandensis JCM 13552</name>
    <dbReference type="NCBI Taxonomy" id="1227457"/>
    <lineage>
        <taxon>Archaea</taxon>
        <taxon>Methanobacteriati</taxon>
        <taxon>Methanobacteriota</taxon>
        <taxon>Stenosarchaea group</taxon>
        <taxon>Halobacteria</taxon>
        <taxon>Halobacteriales</taxon>
        <taxon>Halococcaceae</taxon>
        <taxon>Halococcus</taxon>
    </lineage>
</organism>
<evidence type="ECO:0000313" key="2">
    <source>
        <dbReference type="Proteomes" id="UP000011680"/>
    </source>
</evidence>
<dbReference type="STRING" id="1227457.C451_05720"/>
<dbReference type="RefSeq" id="WP_007738570.1">
    <property type="nucleotide sequence ID" value="NZ_AOMF01000119.1"/>
</dbReference>
<dbReference type="AlphaFoldDB" id="M0NAJ1"/>
<dbReference type="OrthoDB" id="237450at2157"/>
<evidence type="ECO:0000313" key="1">
    <source>
        <dbReference type="EMBL" id="EMA54987.1"/>
    </source>
</evidence>
<name>M0NAJ1_9EURY</name>
<dbReference type="PATRIC" id="fig|1227457.3.peg.1015"/>
<dbReference type="eggNOG" id="arCOG06178">
    <property type="taxonomic scope" value="Archaea"/>
</dbReference>
<dbReference type="Proteomes" id="UP000011680">
    <property type="component" value="Unassembled WGS sequence"/>
</dbReference>
<dbReference type="EMBL" id="AOMF01000119">
    <property type="protein sequence ID" value="EMA54987.1"/>
    <property type="molecule type" value="Genomic_DNA"/>
</dbReference>
<proteinExistence type="predicted"/>
<reference evidence="1 2" key="1">
    <citation type="journal article" date="2014" name="PLoS Genet.">
        <title>Phylogenetically driven sequencing of extremely halophilic archaea reveals strategies for static and dynamic osmo-response.</title>
        <authorList>
            <person name="Becker E.A."/>
            <person name="Seitzer P.M."/>
            <person name="Tritt A."/>
            <person name="Larsen D."/>
            <person name="Krusor M."/>
            <person name="Yao A.I."/>
            <person name="Wu D."/>
            <person name="Madern D."/>
            <person name="Eisen J.A."/>
            <person name="Darling A.E."/>
            <person name="Facciotti M.T."/>
        </authorList>
    </citation>
    <scope>NUCLEOTIDE SEQUENCE [LARGE SCALE GENOMIC DNA]</scope>
    <source>
        <strain evidence="1 2">JCM 13552</strain>
    </source>
</reference>
<sequence>MNNNTDPTPPDAVPPSIATELGQLDGESLRAVLDYGQALLNSRIDPAARIEAGPNEEIVSVEDHGTHTTVIKRQDCADGCDECPHGPYLYHVRSERYVTGEEDLHWAYIGKVVDECTS</sequence>
<comment type="caution">
    <text evidence="1">The sequence shown here is derived from an EMBL/GenBank/DDBJ whole genome shotgun (WGS) entry which is preliminary data.</text>
</comment>
<gene>
    <name evidence="1" type="ORF">C451_05720</name>
</gene>
<accession>M0NAJ1</accession>
<keyword evidence="2" id="KW-1185">Reference proteome</keyword>
<protein>
    <submittedName>
        <fullName evidence="1">Uncharacterized protein</fullName>
    </submittedName>
</protein>